<dbReference type="InterPro" id="IPR050706">
    <property type="entry name" value="Cyclic-di-GMP_PDE-like"/>
</dbReference>
<sequence>MLRNRTFASNYPLNDAERGLRQDEFFFLLQPKFALQAARLSGFEYLMRWRHPERGVLEPASFLSVIEDSFLAARFTGLLTQHAARTLAQWTAAGYDELALAINLSSLELGHADFPDQLATLLTSHGIDPGRVEIELTDVVPPARLDWLVEAIHAVQAIGVRVALDDFGAGFNSLTLLQQLPVDIVKFDRSLIRDVLQNGESTRVLETLVQLAKGHGKQIVITGIETAEQFEWASTLPGVEGQGFYLGEPLDEADVDGFIAGRQRRSLA</sequence>
<dbReference type="SMART" id="SM00052">
    <property type="entry name" value="EAL"/>
    <property type="match status" value="1"/>
</dbReference>
<dbReference type="RefSeq" id="WP_126366115.1">
    <property type="nucleotide sequence ID" value="NZ_CP034546.1"/>
</dbReference>
<protein>
    <submittedName>
        <fullName evidence="2">EAL domain-containing protein</fullName>
    </submittedName>
</protein>
<dbReference type="InterPro" id="IPR001633">
    <property type="entry name" value="EAL_dom"/>
</dbReference>
<feature type="domain" description="EAL" evidence="1">
    <location>
        <begin position="9"/>
        <end position="263"/>
    </location>
</feature>
<dbReference type="Proteomes" id="UP000277191">
    <property type="component" value="Chromosome 2"/>
</dbReference>
<dbReference type="InterPro" id="IPR035919">
    <property type="entry name" value="EAL_sf"/>
</dbReference>
<dbReference type="PROSITE" id="PS50883">
    <property type="entry name" value="EAL"/>
    <property type="match status" value="1"/>
</dbReference>
<evidence type="ECO:0000313" key="2">
    <source>
        <dbReference type="EMBL" id="AZQ53819.1"/>
    </source>
</evidence>
<dbReference type="Gene3D" id="3.20.20.450">
    <property type="entry name" value="EAL domain"/>
    <property type="match status" value="1"/>
</dbReference>
<organism evidence="2 3">
    <name type="scientific">Burkholderia cenocepacia</name>
    <dbReference type="NCBI Taxonomy" id="95486"/>
    <lineage>
        <taxon>Bacteria</taxon>
        <taxon>Pseudomonadati</taxon>
        <taxon>Pseudomonadota</taxon>
        <taxon>Betaproteobacteria</taxon>
        <taxon>Burkholderiales</taxon>
        <taxon>Burkholderiaceae</taxon>
        <taxon>Burkholderia</taxon>
        <taxon>Burkholderia cepacia complex</taxon>
    </lineage>
</organism>
<dbReference type="CDD" id="cd01948">
    <property type="entry name" value="EAL"/>
    <property type="match status" value="1"/>
</dbReference>
<dbReference type="EMBL" id="CP034546">
    <property type="protein sequence ID" value="AZQ53819.1"/>
    <property type="molecule type" value="Genomic_DNA"/>
</dbReference>
<dbReference type="GO" id="GO:0071111">
    <property type="term" value="F:cyclic-guanylate-specific phosphodiesterase activity"/>
    <property type="evidence" value="ECO:0007669"/>
    <property type="project" value="InterPro"/>
</dbReference>
<dbReference type="AlphaFoldDB" id="A0A3Q9FB88"/>
<dbReference type="Pfam" id="PF00563">
    <property type="entry name" value="EAL"/>
    <property type="match status" value="1"/>
</dbReference>
<dbReference type="PANTHER" id="PTHR33121">
    <property type="entry name" value="CYCLIC DI-GMP PHOSPHODIESTERASE PDEF"/>
    <property type="match status" value="1"/>
</dbReference>
<reference evidence="2 3" key="1">
    <citation type="submission" date="2018-12" db="EMBL/GenBank/DDBJ databases">
        <title>Cadmium resistance mechanism in endophytic bacteria Burkholderia cenocepacia YG-3.</title>
        <authorList>
            <person name="Zhang X."/>
            <person name="Wang X."/>
            <person name="Zhu Y."/>
        </authorList>
    </citation>
    <scope>NUCLEOTIDE SEQUENCE [LARGE SCALE GENOMIC DNA]</scope>
    <source>
        <strain evidence="2 3">YG-3</strain>
    </source>
</reference>
<evidence type="ECO:0000259" key="1">
    <source>
        <dbReference type="PROSITE" id="PS50883"/>
    </source>
</evidence>
<name>A0A3Q9FB88_9BURK</name>
<gene>
    <name evidence="2" type="ORF">D5R55_23265</name>
</gene>
<proteinExistence type="predicted"/>
<dbReference type="PANTHER" id="PTHR33121:SF70">
    <property type="entry name" value="SIGNALING PROTEIN YKOW"/>
    <property type="match status" value="1"/>
</dbReference>
<dbReference type="SUPFAM" id="SSF141868">
    <property type="entry name" value="EAL domain-like"/>
    <property type="match status" value="1"/>
</dbReference>
<evidence type="ECO:0000313" key="3">
    <source>
        <dbReference type="Proteomes" id="UP000277191"/>
    </source>
</evidence>
<accession>A0A3Q9FB88</accession>